<evidence type="ECO:0000313" key="5">
    <source>
        <dbReference type="EMBL" id="PIK54866.1"/>
    </source>
</evidence>
<keyword evidence="6" id="KW-1185">Reference proteome</keyword>
<dbReference type="STRING" id="307972.A0A2G8L3M9"/>
<dbReference type="PROSITE" id="PS50102">
    <property type="entry name" value="RRM"/>
    <property type="match status" value="1"/>
</dbReference>
<accession>A0A2G8L3M9</accession>
<reference evidence="5 6" key="1">
    <citation type="journal article" date="2017" name="PLoS Biol.">
        <title>The sea cucumber genome provides insights into morphological evolution and visceral regeneration.</title>
        <authorList>
            <person name="Zhang X."/>
            <person name="Sun L."/>
            <person name="Yuan J."/>
            <person name="Sun Y."/>
            <person name="Gao Y."/>
            <person name="Zhang L."/>
            <person name="Li S."/>
            <person name="Dai H."/>
            <person name="Hamel J.F."/>
            <person name="Liu C."/>
            <person name="Yu Y."/>
            <person name="Liu S."/>
            <person name="Lin W."/>
            <person name="Guo K."/>
            <person name="Jin S."/>
            <person name="Xu P."/>
            <person name="Storey K.B."/>
            <person name="Huan P."/>
            <person name="Zhang T."/>
            <person name="Zhou Y."/>
            <person name="Zhang J."/>
            <person name="Lin C."/>
            <person name="Li X."/>
            <person name="Xing L."/>
            <person name="Huo D."/>
            <person name="Sun M."/>
            <person name="Wang L."/>
            <person name="Mercier A."/>
            <person name="Li F."/>
            <person name="Yang H."/>
            <person name="Xiang J."/>
        </authorList>
    </citation>
    <scope>NUCLEOTIDE SEQUENCE [LARGE SCALE GENOMIC DNA]</scope>
    <source>
        <strain evidence="5">Shaxun</strain>
        <tissue evidence="5">Muscle</tissue>
    </source>
</reference>
<dbReference type="CDD" id="cd12382">
    <property type="entry name" value="RRM_RBMX_like"/>
    <property type="match status" value="1"/>
</dbReference>
<dbReference type="GO" id="GO:0003723">
    <property type="term" value="F:RNA binding"/>
    <property type="evidence" value="ECO:0007669"/>
    <property type="project" value="UniProtKB-UniRule"/>
</dbReference>
<gene>
    <name evidence="5" type="ORF">BSL78_08243</name>
</gene>
<dbReference type="SMART" id="SM00360">
    <property type="entry name" value="RRM"/>
    <property type="match status" value="1"/>
</dbReference>
<dbReference type="EMBL" id="MRZV01000232">
    <property type="protein sequence ID" value="PIK54866.1"/>
    <property type="molecule type" value="Genomic_DNA"/>
</dbReference>
<keyword evidence="3" id="KW-0472">Membrane</keyword>
<keyword evidence="1" id="KW-0694">RNA-binding</keyword>
<feature type="compositionally biased region" description="Basic and acidic residues" evidence="2">
    <location>
        <begin position="394"/>
        <end position="405"/>
    </location>
</feature>
<feature type="region of interest" description="Disordered" evidence="2">
    <location>
        <begin position="307"/>
        <end position="436"/>
    </location>
</feature>
<name>A0A2G8L3M9_STIJA</name>
<sequence length="436" mass="48363">MAPPSAEKDKPGKLYLGGLPYEIEEAKLKGHFLKYGKILDVTIIKDKISNSSRGFGFITFESPDDADDAVKGMDRTEIDGKVIKVAHAMKSVHADGQRAVVVVVVVAGAVVVVHLWIEAGVAVEFSEAEEACLEVLQEGRQGAVYWAEVDEGMTSMVVREQWDYFREDCLPTLALTFLIANITKLFVCGRDTSYDEKSTNHSIGLFTRERSVPLELPKDSRPLLSTPPETDYGLEEDSMYTRPARVKAPGPRGSRALGYGREDDLDLEARRPLPFMKGPHDFGVLDEYDVPPVERNTSLSRRPVLSYDSAVAERSTRAPPSYGRQPTNYDGLPAEREARLPTSYGQEPDGYDRPSSYPTERESAAVSRRSVLDDPYTGRSREPALSDYPASRAASREYPTERATRADLTGDPFSRDPYAPVAREPATAREYGEEAR</sequence>
<evidence type="ECO:0000259" key="4">
    <source>
        <dbReference type="PROSITE" id="PS50102"/>
    </source>
</evidence>
<keyword evidence="3" id="KW-0812">Transmembrane</keyword>
<evidence type="ECO:0000256" key="3">
    <source>
        <dbReference type="SAM" id="Phobius"/>
    </source>
</evidence>
<feature type="domain" description="RRM" evidence="4">
    <location>
        <begin position="12"/>
        <end position="90"/>
    </location>
</feature>
<dbReference type="SUPFAM" id="SSF54928">
    <property type="entry name" value="RNA-binding domain, RBD"/>
    <property type="match status" value="1"/>
</dbReference>
<dbReference type="Pfam" id="PF00076">
    <property type="entry name" value="RRM_1"/>
    <property type="match status" value="1"/>
</dbReference>
<dbReference type="AlphaFoldDB" id="A0A2G8L3M9"/>
<feature type="compositionally biased region" description="Basic and acidic residues" evidence="2">
    <location>
        <begin position="426"/>
        <end position="436"/>
    </location>
</feature>
<dbReference type="PANTHER" id="PTHR48034">
    <property type="entry name" value="TRANSFORMER-2 SEX-DETERMINING PROTEIN-RELATED"/>
    <property type="match status" value="1"/>
</dbReference>
<evidence type="ECO:0000256" key="2">
    <source>
        <dbReference type="SAM" id="MobiDB-lite"/>
    </source>
</evidence>
<proteinExistence type="predicted"/>
<dbReference type="InterPro" id="IPR000504">
    <property type="entry name" value="RRM_dom"/>
</dbReference>
<evidence type="ECO:0000313" key="6">
    <source>
        <dbReference type="Proteomes" id="UP000230750"/>
    </source>
</evidence>
<dbReference type="InterPro" id="IPR012677">
    <property type="entry name" value="Nucleotide-bd_a/b_plait_sf"/>
</dbReference>
<dbReference type="InterPro" id="IPR050441">
    <property type="entry name" value="RBM"/>
</dbReference>
<feature type="region of interest" description="Disordered" evidence="2">
    <location>
        <begin position="217"/>
        <end position="263"/>
    </location>
</feature>
<comment type="caution">
    <text evidence="5">The sequence shown here is derived from an EMBL/GenBank/DDBJ whole genome shotgun (WGS) entry which is preliminary data.</text>
</comment>
<feature type="transmembrane region" description="Helical" evidence="3">
    <location>
        <begin position="99"/>
        <end position="117"/>
    </location>
</feature>
<dbReference type="Proteomes" id="UP000230750">
    <property type="component" value="Unassembled WGS sequence"/>
</dbReference>
<protein>
    <submittedName>
        <fullName evidence="5">Putative RNA-binding motif protein, X chromosome-like</fullName>
    </submittedName>
</protein>
<keyword evidence="3" id="KW-1133">Transmembrane helix</keyword>
<evidence type="ECO:0000256" key="1">
    <source>
        <dbReference type="PROSITE-ProRule" id="PRU00176"/>
    </source>
</evidence>
<organism evidence="5 6">
    <name type="scientific">Stichopus japonicus</name>
    <name type="common">Sea cucumber</name>
    <dbReference type="NCBI Taxonomy" id="307972"/>
    <lineage>
        <taxon>Eukaryota</taxon>
        <taxon>Metazoa</taxon>
        <taxon>Echinodermata</taxon>
        <taxon>Eleutherozoa</taxon>
        <taxon>Echinozoa</taxon>
        <taxon>Holothuroidea</taxon>
        <taxon>Aspidochirotacea</taxon>
        <taxon>Aspidochirotida</taxon>
        <taxon>Stichopodidae</taxon>
        <taxon>Apostichopus</taxon>
    </lineage>
</organism>
<dbReference type="Gene3D" id="3.30.70.330">
    <property type="match status" value="1"/>
</dbReference>
<dbReference type="InterPro" id="IPR035979">
    <property type="entry name" value="RBD_domain_sf"/>
</dbReference>
<dbReference type="OrthoDB" id="439808at2759"/>